<proteinExistence type="inferred from homology"/>
<feature type="site" description="Part of a proton relay during catalysis" evidence="12">
    <location>
        <position position="113"/>
    </location>
</feature>
<keyword evidence="6 12" id="KW-0028">Amino-acid biosynthesis</keyword>
<feature type="binding site" evidence="12 15">
    <location>
        <position position="51"/>
    </location>
    <ligand>
        <name>pyruvate</name>
        <dbReference type="ChEBI" id="CHEBI:15361"/>
    </ligand>
</feature>
<evidence type="ECO:0000256" key="3">
    <source>
        <dbReference type="ARBA" id="ARBA00007592"/>
    </source>
</evidence>
<comment type="caution">
    <text evidence="16">The sequence shown here is derived from an EMBL/GenBank/DDBJ whole genome shotgun (WGS) entry which is preliminary data.</text>
</comment>
<comment type="catalytic activity">
    <reaction evidence="11 12">
        <text>L-aspartate 4-semialdehyde + pyruvate = (2S,4S)-4-hydroxy-2,3,4,5-tetrahydrodipicolinate + H2O + H(+)</text>
        <dbReference type="Rhea" id="RHEA:34171"/>
        <dbReference type="ChEBI" id="CHEBI:15361"/>
        <dbReference type="ChEBI" id="CHEBI:15377"/>
        <dbReference type="ChEBI" id="CHEBI:15378"/>
        <dbReference type="ChEBI" id="CHEBI:67139"/>
        <dbReference type="ChEBI" id="CHEBI:537519"/>
        <dbReference type="EC" id="4.3.3.7"/>
    </reaction>
</comment>
<dbReference type="CDD" id="cd00950">
    <property type="entry name" value="DHDPS"/>
    <property type="match status" value="1"/>
</dbReference>
<keyword evidence="10 12" id="KW-0704">Schiff base</keyword>
<dbReference type="Proteomes" id="UP000014387">
    <property type="component" value="Unassembled WGS sequence"/>
</dbReference>
<evidence type="ECO:0000256" key="7">
    <source>
        <dbReference type="ARBA" id="ARBA00022915"/>
    </source>
</evidence>
<dbReference type="Gene3D" id="3.20.20.70">
    <property type="entry name" value="Aldolase class I"/>
    <property type="match status" value="1"/>
</dbReference>
<dbReference type="GO" id="GO:0019877">
    <property type="term" value="P:diaminopimelate biosynthetic process"/>
    <property type="evidence" value="ECO:0007669"/>
    <property type="project" value="UniProtKB-UniRule"/>
</dbReference>
<evidence type="ECO:0000256" key="9">
    <source>
        <dbReference type="ARBA" id="ARBA00023239"/>
    </source>
</evidence>
<evidence type="ECO:0000256" key="13">
    <source>
        <dbReference type="PIRNR" id="PIRNR001365"/>
    </source>
</evidence>
<dbReference type="PIRSF" id="PIRSF001365">
    <property type="entry name" value="DHDPS"/>
    <property type="match status" value="1"/>
</dbReference>
<accession>A0A9W5VW60</accession>
<dbReference type="RefSeq" id="WP_016443715.1">
    <property type="nucleotide sequence ID" value="NZ_KE150266.1"/>
</dbReference>
<sequence length="297" mass="31869">MSEVKHPIGQQSVAMVTPFHEDGSLDTDSAQRLAKHLVDTGVDCILISGTTGEAPTTYQPEKNDLTDAVVEAVGERAFVLAGAGSNDTAHAVRMAVNAQEHGADGLLVVSPYYNRPSQRGLRAHVDAILSETTLPVVLYDIPGRTGLAFSDETLDYFAQNERIVAVKDATGKPEQAIKRMNRTGISYYSGDDGLNCMLMAQGASGIISVVGHVAGAFFRKQIDAINEGDIVTARNIQRTLTPLIDAIMGGGQGAVMAKAAVHMMGIIESDRLRLPLVPALDEELDRMRRAMENLELL</sequence>
<dbReference type="PRINTS" id="PR00146">
    <property type="entry name" value="DHPICSNTHASE"/>
</dbReference>
<comment type="caution">
    <text evidence="12">Was originally thought to be a dihydrodipicolinate synthase (DHDPS), catalyzing the condensation of (S)-aspartate-beta-semialdehyde [(S)-ASA] and pyruvate to dihydrodipicolinate (DHDP). However, it was shown in E.coli that the product of the enzymatic reaction is not dihydrodipicolinate but in fact (4S)-4-hydroxy-2,3,4,5-tetrahydro-(2S)-dipicolinic acid (HTPA), and that the consecutive dehydration reaction leading to DHDP is not spontaneous but catalyzed by DapB.</text>
</comment>
<feature type="active site" description="Proton donor/acceptor" evidence="12 14">
    <location>
        <position position="139"/>
    </location>
</feature>
<evidence type="ECO:0000256" key="2">
    <source>
        <dbReference type="ARBA" id="ARBA00005120"/>
    </source>
</evidence>
<dbReference type="InterPro" id="IPR020625">
    <property type="entry name" value="Schiff_base-form_aldolases_AS"/>
</dbReference>
<comment type="pathway">
    <text evidence="2 12">Amino-acid biosynthesis; L-lysine biosynthesis via DAP pathway; (S)-tetrahydrodipicolinate from L-aspartate: step 3/4.</text>
</comment>
<dbReference type="GO" id="GO:0005829">
    <property type="term" value="C:cytosol"/>
    <property type="evidence" value="ECO:0007669"/>
    <property type="project" value="TreeGrafter"/>
</dbReference>
<name>A0A9W5VW60_9ACTO</name>
<evidence type="ECO:0000256" key="4">
    <source>
        <dbReference type="ARBA" id="ARBA00012086"/>
    </source>
</evidence>
<dbReference type="GO" id="GO:0009089">
    <property type="term" value="P:lysine biosynthetic process via diaminopimelate"/>
    <property type="evidence" value="ECO:0007669"/>
    <property type="project" value="UniProtKB-UniRule"/>
</dbReference>
<comment type="subunit">
    <text evidence="12">Homotetramer; dimer of dimers.</text>
</comment>
<keyword evidence="5 12" id="KW-0963">Cytoplasm</keyword>
<dbReference type="NCBIfam" id="TIGR00674">
    <property type="entry name" value="dapA"/>
    <property type="match status" value="1"/>
</dbReference>
<dbReference type="HAMAP" id="MF_00418">
    <property type="entry name" value="DapA"/>
    <property type="match status" value="1"/>
</dbReference>
<dbReference type="InterPro" id="IPR002220">
    <property type="entry name" value="DapA-like"/>
</dbReference>
<comment type="function">
    <text evidence="1 12">Catalyzes the condensation of (S)-aspartate-beta-semialdehyde [(S)-ASA] and pyruvate to 4-hydroxy-tetrahydrodipicolinate (HTPA).</text>
</comment>
<dbReference type="InterPro" id="IPR005263">
    <property type="entry name" value="DapA"/>
</dbReference>
<dbReference type="EC" id="4.3.3.7" evidence="4 12"/>
<dbReference type="SUPFAM" id="SSF51569">
    <property type="entry name" value="Aldolase"/>
    <property type="match status" value="1"/>
</dbReference>
<dbReference type="GO" id="GO:0008840">
    <property type="term" value="F:4-hydroxy-tetrahydrodipicolinate synthase activity"/>
    <property type="evidence" value="ECO:0007669"/>
    <property type="project" value="UniProtKB-UniRule"/>
</dbReference>
<keyword evidence="9 12" id="KW-0456">Lyase</keyword>
<evidence type="ECO:0000256" key="12">
    <source>
        <dbReference type="HAMAP-Rule" id="MF_00418"/>
    </source>
</evidence>
<reference evidence="16 17" key="1">
    <citation type="submission" date="2013-05" db="EMBL/GenBank/DDBJ databases">
        <title>The Genome Sequence of Actinomyces europaeus ACS-120-V-COL10B.</title>
        <authorList>
            <consortium name="The Broad Institute Genomics Platform"/>
            <person name="Earl A."/>
            <person name="Ward D."/>
            <person name="Feldgarden M."/>
            <person name="Gevers D."/>
            <person name="Saerens B."/>
            <person name="Vaneechoutte M."/>
            <person name="Walker B."/>
            <person name="Young S."/>
            <person name="Zeng Q."/>
            <person name="Gargeya S."/>
            <person name="Fitzgerald M."/>
            <person name="Haas B."/>
            <person name="Abouelleil A."/>
            <person name="Allen A.W."/>
            <person name="Alvarado L."/>
            <person name="Arachchi H.M."/>
            <person name="Berlin A.M."/>
            <person name="Chapman S.B."/>
            <person name="Gainer-Dewar J."/>
            <person name="Goldberg J."/>
            <person name="Griggs A."/>
            <person name="Gujja S."/>
            <person name="Hansen M."/>
            <person name="Howarth C."/>
            <person name="Imamovic A."/>
            <person name="Ireland A."/>
            <person name="Larimer J."/>
            <person name="McCowan C."/>
            <person name="Murphy C."/>
            <person name="Pearson M."/>
            <person name="Poon T.W."/>
            <person name="Priest M."/>
            <person name="Roberts A."/>
            <person name="Saif S."/>
            <person name="Shea T."/>
            <person name="Sisk P."/>
            <person name="Sykes S."/>
            <person name="Wortman J."/>
            <person name="Nusbaum C."/>
            <person name="Birren B."/>
        </authorList>
    </citation>
    <scope>NUCLEOTIDE SEQUENCE [LARGE SCALE GENOMIC DNA]</scope>
    <source>
        <strain evidence="16 17">ACS-120-V-Col10b</strain>
    </source>
</reference>
<evidence type="ECO:0000256" key="6">
    <source>
        <dbReference type="ARBA" id="ARBA00022605"/>
    </source>
</evidence>
<evidence type="ECO:0000313" key="17">
    <source>
        <dbReference type="Proteomes" id="UP000014387"/>
    </source>
</evidence>
<dbReference type="SMART" id="SM01130">
    <property type="entry name" value="DHDPS"/>
    <property type="match status" value="1"/>
</dbReference>
<evidence type="ECO:0000256" key="5">
    <source>
        <dbReference type="ARBA" id="ARBA00022490"/>
    </source>
</evidence>
<dbReference type="AlphaFoldDB" id="A0A9W5VW60"/>
<keyword evidence="8 12" id="KW-0457">Lysine biosynthesis</keyword>
<evidence type="ECO:0000313" key="16">
    <source>
        <dbReference type="EMBL" id="EPD30603.1"/>
    </source>
</evidence>
<evidence type="ECO:0000256" key="14">
    <source>
        <dbReference type="PIRSR" id="PIRSR001365-1"/>
    </source>
</evidence>
<dbReference type="PROSITE" id="PS00666">
    <property type="entry name" value="DHDPS_2"/>
    <property type="match status" value="1"/>
</dbReference>
<protein>
    <recommendedName>
        <fullName evidence="4 12">4-hydroxy-tetrahydrodipicolinate synthase</fullName>
        <shortName evidence="12">HTPA synthase</shortName>
        <ecNumber evidence="4 12">4.3.3.7</ecNumber>
    </recommendedName>
</protein>
<evidence type="ECO:0000256" key="11">
    <source>
        <dbReference type="ARBA" id="ARBA00047836"/>
    </source>
</evidence>
<feature type="binding site" evidence="12 15">
    <location>
        <position position="207"/>
    </location>
    <ligand>
        <name>pyruvate</name>
        <dbReference type="ChEBI" id="CHEBI:15361"/>
    </ligand>
</feature>
<evidence type="ECO:0000256" key="8">
    <source>
        <dbReference type="ARBA" id="ARBA00023154"/>
    </source>
</evidence>
<evidence type="ECO:0000256" key="1">
    <source>
        <dbReference type="ARBA" id="ARBA00003294"/>
    </source>
</evidence>
<dbReference type="PANTHER" id="PTHR12128">
    <property type="entry name" value="DIHYDRODIPICOLINATE SYNTHASE"/>
    <property type="match status" value="1"/>
</dbReference>
<evidence type="ECO:0000256" key="15">
    <source>
        <dbReference type="PIRSR" id="PIRSR001365-2"/>
    </source>
</evidence>
<dbReference type="InterPro" id="IPR013785">
    <property type="entry name" value="Aldolase_TIM"/>
</dbReference>
<evidence type="ECO:0000256" key="10">
    <source>
        <dbReference type="ARBA" id="ARBA00023270"/>
    </source>
</evidence>
<feature type="site" description="Part of a proton relay during catalysis" evidence="12">
    <location>
        <position position="50"/>
    </location>
</feature>
<organism evidence="16 17">
    <name type="scientific">Gleimia europaea ACS-120-V-Col10b</name>
    <dbReference type="NCBI Taxonomy" id="883069"/>
    <lineage>
        <taxon>Bacteria</taxon>
        <taxon>Bacillati</taxon>
        <taxon>Actinomycetota</taxon>
        <taxon>Actinomycetes</taxon>
        <taxon>Actinomycetales</taxon>
        <taxon>Actinomycetaceae</taxon>
        <taxon>Gleimia</taxon>
    </lineage>
</organism>
<keyword evidence="17" id="KW-1185">Reference proteome</keyword>
<comment type="subcellular location">
    <subcellularLocation>
        <location evidence="12">Cytoplasm</location>
    </subcellularLocation>
</comment>
<gene>
    <name evidence="12" type="primary">dapA</name>
    <name evidence="16" type="ORF">HMPREF9238_00349</name>
</gene>
<dbReference type="Pfam" id="PF00701">
    <property type="entry name" value="DHDPS"/>
    <property type="match status" value="1"/>
</dbReference>
<dbReference type="PANTHER" id="PTHR12128:SF66">
    <property type="entry name" value="4-HYDROXY-2-OXOGLUTARATE ALDOLASE, MITOCHONDRIAL"/>
    <property type="match status" value="1"/>
</dbReference>
<dbReference type="EMBL" id="AGWN01000001">
    <property type="protein sequence ID" value="EPD30603.1"/>
    <property type="molecule type" value="Genomic_DNA"/>
</dbReference>
<keyword evidence="7 12" id="KW-0220">Diaminopimelate biosynthesis</keyword>
<comment type="similarity">
    <text evidence="3 12 13">Belongs to the DapA family.</text>
</comment>
<dbReference type="OrthoDB" id="9782828at2"/>
<feature type="active site" description="Schiff-base intermediate with substrate" evidence="12 14">
    <location>
        <position position="167"/>
    </location>
</feature>